<dbReference type="InParanoid" id="K1XGF1"/>
<comment type="similarity">
    <text evidence="2 10">Belongs to the Ca(2+):cation antiporter (CaCA) (TC 2.A.19) family.</text>
</comment>
<feature type="transmembrane region" description="Helical" evidence="10">
    <location>
        <begin position="437"/>
        <end position="457"/>
    </location>
</feature>
<evidence type="ECO:0000256" key="3">
    <source>
        <dbReference type="ARBA" id="ARBA00022448"/>
    </source>
</evidence>
<dbReference type="GO" id="GO:0015386">
    <property type="term" value="F:potassium:proton antiporter activity"/>
    <property type="evidence" value="ECO:0007669"/>
    <property type="project" value="EnsemblFungi"/>
</dbReference>
<accession>K1XGF1</accession>
<keyword evidence="6 10" id="KW-0106">Calcium</keyword>
<dbReference type="GO" id="GO:0000329">
    <property type="term" value="C:fungal-type vacuole membrane"/>
    <property type="evidence" value="ECO:0007669"/>
    <property type="project" value="EnsemblFungi"/>
</dbReference>
<keyword evidence="7 10" id="KW-1133">Transmembrane helix</keyword>
<dbReference type="PANTHER" id="PTHR31503:SF22">
    <property type="entry name" value="VACUOLAR CALCIUM ION TRANSPORTER"/>
    <property type="match status" value="1"/>
</dbReference>
<dbReference type="AlphaFoldDB" id="K1XGF1"/>
<evidence type="ECO:0000256" key="11">
    <source>
        <dbReference type="SAM" id="MobiDB-lite"/>
    </source>
</evidence>
<feature type="transmembrane region" description="Helical" evidence="10">
    <location>
        <begin position="193"/>
        <end position="214"/>
    </location>
</feature>
<keyword evidence="14" id="KW-1185">Reference proteome</keyword>
<feature type="transmembrane region" description="Helical" evidence="10">
    <location>
        <begin position="414"/>
        <end position="431"/>
    </location>
</feature>
<dbReference type="GO" id="GO:0006874">
    <property type="term" value="P:intracellular calcium ion homeostasis"/>
    <property type="evidence" value="ECO:0007669"/>
    <property type="project" value="EnsemblFungi"/>
</dbReference>
<evidence type="ECO:0000256" key="5">
    <source>
        <dbReference type="ARBA" id="ARBA00022692"/>
    </source>
</evidence>
<comment type="function">
    <text evidence="10">Has a role in promoting intracellular calcium ion sequestration via the exchange of calcium ions for hydrogen ions across the vacuolar membrane. Involved also in manganese ion homeostasis via its uptake into the vacuole.</text>
</comment>
<dbReference type="Proteomes" id="UP000006753">
    <property type="component" value="Unassembled WGS sequence"/>
</dbReference>
<feature type="domain" description="Sodium/calcium exchanger membrane region" evidence="12">
    <location>
        <begin position="127"/>
        <end position="282"/>
    </location>
</feature>
<evidence type="ECO:0000256" key="9">
    <source>
        <dbReference type="ARBA" id="ARBA00023136"/>
    </source>
</evidence>
<sequence length="539" mass="57771">MVSTPQYRKELQRVKTGASATKRNSRDRDMTNIPNGTPTERTGLVSGRQNGGAGMGIDGHRKSSLTAFFEFFAQKNHTAGMESENKFVRIPALAVQATKVTLYSNYVNILLVFVPLGMVAGAMGWNSTVVFFLNFFAIVPLAAVLSFATEEISMKLGQTMGGLLNATFGNAVELIVSIVALKDGQIRIVQSSMLGSILSNMLLVLGCCFLAGGIHNSRTGTAHGIQQDFNSTVASTMSSLMTVAAASLIIPATIKERNILILSHGTAIILLILYVLYLFFQLRTHASLFDAETPEDEEEEEEEEPQLTPWAAGCVLLVVTIAVAICAEYLVGSIDALVESSGISKTFIGLILLPIVGNAAEHVTAIVVAVKDKMDLAMGVAIGSSMQIALLVTPALVLLGWVIGVNMTLHFETFETVVFFLSVLVVTYVIQDGKSNYLEGAMLLGLYIIISLAFLVYPDRATSDDPNHGDAIGDSAALVARSLGALVGVSRGNPLGKQNASPRRQARISFVRVGGSKGTRVLYPERKQSDMNKAALLYE</sequence>
<reference evidence="13 14" key="1">
    <citation type="journal article" date="2012" name="BMC Genomics">
        <title>Sequencing the genome of Marssonina brunnea reveals fungus-poplar co-evolution.</title>
        <authorList>
            <person name="Zhu S."/>
            <person name="Cao Y.-Z."/>
            <person name="Jiang C."/>
            <person name="Tan B.-Y."/>
            <person name="Wang Z."/>
            <person name="Feng S."/>
            <person name="Zhang L."/>
            <person name="Su X.-H."/>
            <person name="Brejova B."/>
            <person name="Vinar T."/>
            <person name="Xu M."/>
            <person name="Wang M.-X."/>
            <person name="Zhang S.-G."/>
            <person name="Huang M.-R."/>
            <person name="Wu R."/>
            <person name="Zhou Y."/>
        </authorList>
    </citation>
    <scope>NUCLEOTIDE SEQUENCE [LARGE SCALE GENOMIC DNA]</scope>
    <source>
        <strain evidence="13 14">MB_m1</strain>
    </source>
</reference>
<dbReference type="OMA" id="AVMITCN"/>
<dbReference type="Pfam" id="PF01699">
    <property type="entry name" value="Na_Ca_ex"/>
    <property type="match status" value="2"/>
</dbReference>
<keyword evidence="10" id="KW-0050">Antiport</keyword>
<keyword evidence="3 10" id="KW-0813">Transport</keyword>
<feature type="transmembrane region" description="Helical" evidence="10">
    <location>
        <begin position="310"/>
        <end position="334"/>
    </location>
</feature>
<keyword evidence="4 10" id="KW-0109">Calcium transport</keyword>
<evidence type="ECO:0000259" key="12">
    <source>
        <dbReference type="Pfam" id="PF01699"/>
    </source>
</evidence>
<organism evidence="13 14">
    <name type="scientific">Marssonina brunnea f. sp. multigermtubi (strain MB_m1)</name>
    <name type="common">Marssonina leaf spot fungus</name>
    <dbReference type="NCBI Taxonomy" id="1072389"/>
    <lineage>
        <taxon>Eukaryota</taxon>
        <taxon>Fungi</taxon>
        <taxon>Dikarya</taxon>
        <taxon>Ascomycota</taxon>
        <taxon>Pezizomycotina</taxon>
        <taxon>Leotiomycetes</taxon>
        <taxon>Helotiales</taxon>
        <taxon>Drepanopezizaceae</taxon>
        <taxon>Drepanopeziza</taxon>
    </lineage>
</organism>
<gene>
    <name evidence="13" type="ORF">MBM_01850</name>
</gene>
<dbReference type="EMBL" id="JH921430">
    <property type="protein sequence ID" value="EKD19898.1"/>
    <property type="molecule type" value="Genomic_DNA"/>
</dbReference>
<feature type="transmembrane region" description="Helical" evidence="10">
    <location>
        <begin position="234"/>
        <end position="252"/>
    </location>
</feature>
<dbReference type="PANTHER" id="PTHR31503">
    <property type="entry name" value="VACUOLAR CALCIUM ION TRANSPORTER"/>
    <property type="match status" value="1"/>
</dbReference>
<dbReference type="InterPro" id="IPR004713">
    <property type="entry name" value="CaH_exchang"/>
</dbReference>
<feature type="transmembrane region" description="Helical" evidence="10">
    <location>
        <begin position="129"/>
        <end position="148"/>
    </location>
</feature>
<feature type="region of interest" description="Disordered" evidence="11">
    <location>
        <begin position="1"/>
        <end position="48"/>
    </location>
</feature>
<dbReference type="NCBIfam" id="TIGR00846">
    <property type="entry name" value="caca2"/>
    <property type="match status" value="1"/>
</dbReference>
<dbReference type="NCBIfam" id="TIGR00378">
    <property type="entry name" value="cax"/>
    <property type="match status" value="1"/>
</dbReference>
<feature type="transmembrane region" description="Helical" evidence="10">
    <location>
        <begin position="376"/>
        <end position="402"/>
    </location>
</feature>
<name>K1XGF1_MARBU</name>
<keyword evidence="9 10" id="KW-0472">Membrane</keyword>
<protein>
    <recommendedName>
        <fullName evidence="10">Vacuolar calcium ion transporter</fullName>
    </recommendedName>
</protein>
<keyword evidence="10" id="KW-0926">Vacuole</keyword>
<dbReference type="FunCoup" id="K1XGF1">
    <property type="interactions" value="48"/>
</dbReference>
<dbReference type="InterPro" id="IPR004798">
    <property type="entry name" value="CAX-like"/>
</dbReference>
<dbReference type="OrthoDB" id="1699231at2759"/>
<evidence type="ECO:0000256" key="1">
    <source>
        <dbReference type="ARBA" id="ARBA00004127"/>
    </source>
</evidence>
<evidence type="ECO:0000256" key="8">
    <source>
        <dbReference type="ARBA" id="ARBA00023065"/>
    </source>
</evidence>
<feature type="transmembrane region" description="Helical" evidence="10">
    <location>
        <begin position="346"/>
        <end position="370"/>
    </location>
</feature>
<feature type="transmembrane region" description="Helical" evidence="10">
    <location>
        <begin position="103"/>
        <end position="122"/>
    </location>
</feature>
<evidence type="ECO:0000256" key="4">
    <source>
        <dbReference type="ARBA" id="ARBA00022568"/>
    </source>
</evidence>
<dbReference type="FunFam" id="1.20.1420.30:FF:000011">
    <property type="entry name" value="Vacuolar calcium ion transporter"/>
    <property type="match status" value="1"/>
</dbReference>
<dbReference type="GO" id="GO:0015369">
    <property type="term" value="F:calcium:proton antiporter activity"/>
    <property type="evidence" value="ECO:0007669"/>
    <property type="project" value="UniProtKB-UniRule"/>
</dbReference>
<dbReference type="Gene3D" id="1.20.1420.30">
    <property type="entry name" value="NCX, central ion-binding region"/>
    <property type="match status" value="2"/>
</dbReference>
<evidence type="ECO:0000256" key="6">
    <source>
        <dbReference type="ARBA" id="ARBA00022837"/>
    </source>
</evidence>
<keyword evidence="8 10" id="KW-0406">Ion transport</keyword>
<comment type="subcellular location">
    <subcellularLocation>
        <location evidence="1">Endomembrane system</location>
        <topology evidence="1">Multi-pass membrane protein</topology>
    </subcellularLocation>
    <subcellularLocation>
        <location evidence="10">Vacuole membrane</location>
    </subcellularLocation>
</comment>
<evidence type="ECO:0000313" key="14">
    <source>
        <dbReference type="Proteomes" id="UP000006753"/>
    </source>
</evidence>
<feature type="transmembrane region" description="Helical" evidence="10">
    <location>
        <begin position="259"/>
        <end position="280"/>
    </location>
</feature>
<dbReference type="KEGG" id="mbe:MBM_01850"/>
<proteinExistence type="inferred from homology"/>
<comment type="caution">
    <text evidence="10">Lacks conserved residue(s) required for the propagation of feature annotation.</text>
</comment>
<dbReference type="GO" id="GO:0012505">
    <property type="term" value="C:endomembrane system"/>
    <property type="evidence" value="ECO:0007669"/>
    <property type="project" value="UniProtKB-SubCell"/>
</dbReference>
<feature type="domain" description="Sodium/calcium exchanger membrane region" evidence="12">
    <location>
        <begin position="314"/>
        <end position="455"/>
    </location>
</feature>
<dbReference type="InterPro" id="IPR044880">
    <property type="entry name" value="NCX_ion-bd_dom_sf"/>
</dbReference>
<evidence type="ECO:0000256" key="7">
    <source>
        <dbReference type="ARBA" id="ARBA00022989"/>
    </source>
</evidence>
<dbReference type="HOGENOM" id="CLU_008721_2_1_1"/>
<keyword evidence="5 10" id="KW-0812">Transmembrane</keyword>
<evidence type="ECO:0000256" key="10">
    <source>
        <dbReference type="RuleBase" id="RU365028"/>
    </source>
</evidence>
<dbReference type="InterPro" id="IPR004837">
    <property type="entry name" value="NaCa_Exmemb"/>
</dbReference>
<evidence type="ECO:0000313" key="13">
    <source>
        <dbReference type="EMBL" id="EKD19898.1"/>
    </source>
</evidence>
<dbReference type="eggNOG" id="KOG1397">
    <property type="taxonomic scope" value="Eukaryota"/>
</dbReference>
<evidence type="ECO:0000256" key="2">
    <source>
        <dbReference type="ARBA" id="ARBA00008170"/>
    </source>
</evidence>